<accession>A0A0D2CPW9</accession>
<feature type="region of interest" description="Disordered" evidence="1">
    <location>
        <begin position="517"/>
        <end position="617"/>
    </location>
</feature>
<feature type="compositionally biased region" description="Basic and acidic residues" evidence="1">
    <location>
        <begin position="356"/>
        <end position="366"/>
    </location>
</feature>
<feature type="compositionally biased region" description="Low complexity" evidence="1">
    <location>
        <begin position="1"/>
        <end position="23"/>
    </location>
</feature>
<sequence length="786" mass="85619">MDYSPGSLPSSGSSGKSMHSGYPPGTPKPPIEPPRRRSSLFFSKVLHHSHSPKTPVGDDAGSPADQNSGTMGALPSTGRKRMSSPLSKSIVMPGHVAQMQRLFQNAKASLRLDVRFASSPVGSIDSRLPTSPGEAKSDTAGTDLLVRVRKEPTETPLRNWRYSRAPGFLTGLDIDVREPFPEGSPQLPAMPPLDIDHNNGFVSEPPSSGFTSPLEQTSFNLQVTDMSVLSSPSVSEGSGHASEAHESPSPGEDMSASNLDQPMTKLRVDDDHEMDVDSADESPIITHLKRKSVDVEDNYTEPSSGSDERIVLSPSARAAANSAKLKRGLLTDLFPKPPTHKGSRDGAMSSSSDSEVPGRRCPDPLLHEGGPAVRCPDPTAHFVSHMPNIAGQHDVTPGPNAQPGQLTAPSAFGHPAVHFNRATATGSPMPLLKTERPPALTMAGRRQGLWYPPTEFSTRPRPQHRHHHHHLNSTYISPASEHFQPGWYYAKDSPQSSRRPQPAMYSFSTAAAKVVGHDPAPDSMIRDSYRTDTLTPLAKPPSRFRKNGMSAIASARGANKHHGGASILSRHPQRRMHSVRARLPDSLQFRSSPPRSSVDFAQVSQPRKRSRDLVSPTTEVLEEETARRVAVDPRLRLEEGEEIIEVDEETRAAVRMSVFGAATPETGSEVGSGLKELSPNVMLCRKGIGRSGSRKKRRPSYWDGDLEEVVRSPAARHVVSSPIKKDDVRSLQADVEFHEDYADKENHIQAADSELEDVSRLAEGPTILQEAIRMENQDMCGDNQYH</sequence>
<evidence type="ECO:0000313" key="3">
    <source>
        <dbReference type="Proteomes" id="UP000054266"/>
    </source>
</evidence>
<evidence type="ECO:0000313" key="2">
    <source>
        <dbReference type="EMBL" id="KIW67216.1"/>
    </source>
</evidence>
<name>A0A0D2CPW9_9EURO</name>
<feature type="region of interest" description="Disordered" evidence="1">
    <location>
        <begin position="1"/>
        <end position="85"/>
    </location>
</feature>
<feature type="compositionally biased region" description="Low complexity" evidence="1">
    <location>
        <begin position="230"/>
        <end position="241"/>
    </location>
</feature>
<keyword evidence="3" id="KW-1185">Reference proteome</keyword>
<feature type="region of interest" description="Disordered" evidence="1">
    <location>
        <begin position="329"/>
        <end position="371"/>
    </location>
</feature>
<organism evidence="2 3">
    <name type="scientific">Phialophora macrospora</name>
    <dbReference type="NCBI Taxonomy" id="1851006"/>
    <lineage>
        <taxon>Eukaryota</taxon>
        <taxon>Fungi</taxon>
        <taxon>Dikarya</taxon>
        <taxon>Ascomycota</taxon>
        <taxon>Pezizomycotina</taxon>
        <taxon>Eurotiomycetes</taxon>
        <taxon>Chaetothyriomycetidae</taxon>
        <taxon>Chaetothyriales</taxon>
        <taxon>Herpotrichiellaceae</taxon>
        <taxon>Phialophora</taxon>
    </lineage>
</organism>
<reference evidence="2 3" key="1">
    <citation type="submission" date="2015-01" db="EMBL/GenBank/DDBJ databases">
        <title>The Genome Sequence of Capronia semiimmersa CBS27337.</title>
        <authorList>
            <consortium name="The Broad Institute Genomics Platform"/>
            <person name="Cuomo C."/>
            <person name="de Hoog S."/>
            <person name="Gorbushina A."/>
            <person name="Stielow B."/>
            <person name="Teixiera M."/>
            <person name="Abouelleil A."/>
            <person name="Chapman S.B."/>
            <person name="Priest M."/>
            <person name="Young S.K."/>
            <person name="Wortman J."/>
            <person name="Nusbaum C."/>
            <person name="Birren B."/>
        </authorList>
    </citation>
    <scope>NUCLEOTIDE SEQUENCE [LARGE SCALE GENOMIC DNA]</scope>
    <source>
        <strain evidence="2 3">CBS 27337</strain>
    </source>
</reference>
<proteinExistence type="predicted"/>
<gene>
    <name evidence="2" type="ORF">PV04_06482</name>
</gene>
<feature type="compositionally biased region" description="Basic and acidic residues" evidence="1">
    <location>
        <begin position="517"/>
        <end position="530"/>
    </location>
</feature>
<protein>
    <submittedName>
        <fullName evidence="2">Uncharacterized protein</fullName>
    </submittedName>
</protein>
<dbReference type="EMBL" id="KN846959">
    <property type="protein sequence ID" value="KIW67216.1"/>
    <property type="molecule type" value="Genomic_DNA"/>
</dbReference>
<dbReference type="AlphaFoldDB" id="A0A0D2CPW9"/>
<feature type="compositionally biased region" description="Basic residues" evidence="1">
    <location>
        <begin position="571"/>
        <end position="580"/>
    </location>
</feature>
<dbReference type="Proteomes" id="UP000054266">
    <property type="component" value="Unassembled WGS sequence"/>
</dbReference>
<dbReference type="HOGENOM" id="CLU_365634_0_0_1"/>
<evidence type="ECO:0000256" key="1">
    <source>
        <dbReference type="SAM" id="MobiDB-lite"/>
    </source>
</evidence>
<feature type="region of interest" description="Disordered" evidence="1">
    <location>
        <begin position="230"/>
        <end position="258"/>
    </location>
</feature>